<gene>
    <name evidence="1" type="ORF">LOY88_001160</name>
</gene>
<organism evidence="1">
    <name type="scientific">Ophidiomyces ophidiicola</name>
    <dbReference type="NCBI Taxonomy" id="1387563"/>
    <lineage>
        <taxon>Eukaryota</taxon>
        <taxon>Fungi</taxon>
        <taxon>Dikarya</taxon>
        <taxon>Ascomycota</taxon>
        <taxon>Pezizomycotina</taxon>
        <taxon>Eurotiomycetes</taxon>
        <taxon>Eurotiomycetidae</taxon>
        <taxon>Onygenales</taxon>
        <taxon>Onygenaceae</taxon>
        <taxon>Ophidiomyces</taxon>
    </lineage>
</organism>
<reference evidence="1" key="1">
    <citation type="journal article" date="2022" name="bioRxiv">
        <title>Population genetic analysis of Ophidiomyces ophidiicola, the causative agent of snake fungal disease, indicates recent introductions to the USA.</title>
        <authorList>
            <person name="Ladner J.T."/>
            <person name="Palmer J.M."/>
            <person name="Ettinger C.L."/>
            <person name="Stajich J.E."/>
            <person name="Farrell T.M."/>
            <person name="Glorioso B.M."/>
            <person name="Lawson B."/>
            <person name="Price S.J."/>
            <person name="Stengle A.G."/>
            <person name="Grear D.A."/>
            <person name="Lorch J.M."/>
        </authorList>
    </citation>
    <scope>NUCLEOTIDE SEQUENCE</scope>
    <source>
        <strain evidence="1">NWHC 24266-5</strain>
    </source>
</reference>
<comment type="caution">
    <text evidence="1">The sequence shown here is derived from an EMBL/GenBank/DDBJ whole genome shotgun (WGS) entry which is preliminary data.</text>
</comment>
<dbReference type="EMBL" id="JALBCA010000012">
    <property type="protein sequence ID" value="KAI2391336.1"/>
    <property type="molecule type" value="Genomic_DNA"/>
</dbReference>
<evidence type="ECO:0000313" key="1">
    <source>
        <dbReference type="EMBL" id="KAI2391336.1"/>
    </source>
</evidence>
<protein>
    <submittedName>
        <fullName evidence="1">Uncharacterized protein</fullName>
    </submittedName>
</protein>
<sequence length="215" mass="23728">MAGYIVPTIWMAAPKLSNGILPSKQEAIAFWQMWPVWVSIFQYAMTKIMGAGAGSVYPKTGPIQVRSGLQFLYGFAFLCASLPHIACWTISLSAVAFPTLFSPDILPLLMPNAVFQNKFPWSPEQPESLGVGALWFLQWDHLCCTVTALVWAVTLYESAHLTNGQSVDKSTLALKVITFTLIAGVAGAAVELMWERDQFLLDLEVTEVNKAVKRE</sequence>
<proteinExistence type="predicted"/>
<accession>A0ACB8V2H4</accession>
<name>A0ACB8V2H4_9EURO</name>